<proteinExistence type="predicted"/>
<dbReference type="EMBL" id="GBXM01043103">
    <property type="protein sequence ID" value="JAH65474.1"/>
    <property type="molecule type" value="Transcribed_RNA"/>
</dbReference>
<name>A0A0E9UHY6_ANGAN</name>
<organism evidence="1">
    <name type="scientific">Anguilla anguilla</name>
    <name type="common">European freshwater eel</name>
    <name type="synonym">Muraena anguilla</name>
    <dbReference type="NCBI Taxonomy" id="7936"/>
    <lineage>
        <taxon>Eukaryota</taxon>
        <taxon>Metazoa</taxon>
        <taxon>Chordata</taxon>
        <taxon>Craniata</taxon>
        <taxon>Vertebrata</taxon>
        <taxon>Euteleostomi</taxon>
        <taxon>Actinopterygii</taxon>
        <taxon>Neopterygii</taxon>
        <taxon>Teleostei</taxon>
        <taxon>Anguilliformes</taxon>
        <taxon>Anguillidae</taxon>
        <taxon>Anguilla</taxon>
    </lineage>
</organism>
<dbReference type="AlphaFoldDB" id="A0A0E9UHY6"/>
<reference evidence="1" key="2">
    <citation type="journal article" date="2015" name="Fish Shellfish Immunol.">
        <title>Early steps in the European eel (Anguilla anguilla)-Vibrio vulnificus interaction in the gills: Role of the RtxA13 toxin.</title>
        <authorList>
            <person name="Callol A."/>
            <person name="Pajuelo D."/>
            <person name="Ebbesson L."/>
            <person name="Teles M."/>
            <person name="MacKenzie S."/>
            <person name="Amaro C."/>
        </authorList>
    </citation>
    <scope>NUCLEOTIDE SEQUENCE</scope>
</reference>
<evidence type="ECO:0000313" key="1">
    <source>
        <dbReference type="EMBL" id="JAH65474.1"/>
    </source>
</evidence>
<accession>A0A0E9UHY6</accession>
<sequence>MPYSYIVASFRLQLDKHKEHITDIA</sequence>
<protein>
    <submittedName>
        <fullName evidence="1">Uncharacterized protein</fullName>
    </submittedName>
</protein>
<reference evidence="1" key="1">
    <citation type="submission" date="2014-11" db="EMBL/GenBank/DDBJ databases">
        <authorList>
            <person name="Amaro Gonzalez C."/>
        </authorList>
    </citation>
    <scope>NUCLEOTIDE SEQUENCE</scope>
</reference>